<dbReference type="Proteomes" id="UP001500936">
    <property type="component" value="Unassembled WGS sequence"/>
</dbReference>
<proteinExistence type="predicted"/>
<evidence type="ECO:0008006" key="3">
    <source>
        <dbReference type="Google" id="ProtNLM"/>
    </source>
</evidence>
<keyword evidence="2" id="KW-1185">Reference proteome</keyword>
<dbReference type="EMBL" id="BAABHB010000006">
    <property type="protein sequence ID" value="GAA4409344.1"/>
    <property type="molecule type" value="Genomic_DNA"/>
</dbReference>
<dbReference type="InterPro" id="IPR014710">
    <property type="entry name" value="RmlC-like_jellyroll"/>
</dbReference>
<evidence type="ECO:0000313" key="1">
    <source>
        <dbReference type="EMBL" id="GAA4409344.1"/>
    </source>
</evidence>
<protein>
    <recommendedName>
        <fullName evidence="3">cAMP-binding domain of CRP or a regulatory subunit of cAMP-dependent protein kinases</fullName>
    </recommendedName>
</protein>
<sequence length="127" mass="14992">MLTHMHSIEELWISDFQSLVTGQPATLYVEALEETEVLEIEINDLQQLFIDIPEFNRFFRIKLQGAFIAFQNRIFSTISHTAEERYLDFIKRYSRIEQRVPPYMIASFLGFTPEFLSKIRKELAARG</sequence>
<accession>A0ABP8KLG7</accession>
<dbReference type="SUPFAM" id="SSF51206">
    <property type="entry name" value="cAMP-binding domain-like"/>
    <property type="match status" value="1"/>
</dbReference>
<name>A0ABP8KLG7_9BACT</name>
<organism evidence="1 2">
    <name type="scientific">Nibrella viscosa</name>
    <dbReference type="NCBI Taxonomy" id="1084524"/>
    <lineage>
        <taxon>Bacteria</taxon>
        <taxon>Pseudomonadati</taxon>
        <taxon>Bacteroidota</taxon>
        <taxon>Cytophagia</taxon>
        <taxon>Cytophagales</taxon>
        <taxon>Spirosomataceae</taxon>
        <taxon>Nibrella</taxon>
    </lineage>
</organism>
<evidence type="ECO:0000313" key="2">
    <source>
        <dbReference type="Proteomes" id="UP001500936"/>
    </source>
</evidence>
<gene>
    <name evidence="1" type="ORF">GCM10023187_32480</name>
</gene>
<dbReference type="RefSeq" id="WP_345268886.1">
    <property type="nucleotide sequence ID" value="NZ_BAABHB010000006.1"/>
</dbReference>
<comment type="caution">
    <text evidence="1">The sequence shown here is derived from an EMBL/GenBank/DDBJ whole genome shotgun (WGS) entry which is preliminary data.</text>
</comment>
<reference evidence="2" key="1">
    <citation type="journal article" date="2019" name="Int. J. Syst. Evol. Microbiol.">
        <title>The Global Catalogue of Microorganisms (GCM) 10K type strain sequencing project: providing services to taxonomists for standard genome sequencing and annotation.</title>
        <authorList>
            <consortium name="The Broad Institute Genomics Platform"/>
            <consortium name="The Broad Institute Genome Sequencing Center for Infectious Disease"/>
            <person name="Wu L."/>
            <person name="Ma J."/>
        </authorList>
    </citation>
    <scope>NUCLEOTIDE SEQUENCE [LARGE SCALE GENOMIC DNA]</scope>
    <source>
        <strain evidence="2">JCM 17925</strain>
    </source>
</reference>
<dbReference type="InterPro" id="IPR018490">
    <property type="entry name" value="cNMP-bd_dom_sf"/>
</dbReference>
<dbReference type="Gene3D" id="2.60.120.10">
    <property type="entry name" value="Jelly Rolls"/>
    <property type="match status" value="1"/>
</dbReference>